<dbReference type="Proteomes" id="UP001220509">
    <property type="component" value="Chromosome"/>
</dbReference>
<gene>
    <name evidence="2" type="ORF">PQ456_21850</name>
</gene>
<dbReference type="InterPro" id="IPR045385">
    <property type="entry name" value="DUF6526"/>
</dbReference>
<keyword evidence="1" id="KW-0472">Membrane</keyword>
<keyword evidence="3" id="KW-1185">Reference proteome</keyword>
<protein>
    <submittedName>
        <fullName evidence="2">DUF6526 family protein</fullName>
    </submittedName>
</protein>
<organism evidence="2 3">
    <name type="scientific">Paenibacillus kyungheensis</name>
    <dbReference type="NCBI Taxonomy" id="1452732"/>
    <lineage>
        <taxon>Bacteria</taxon>
        <taxon>Bacillati</taxon>
        <taxon>Bacillota</taxon>
        <taxon>Bacilli</taxon>
        <taxon>Bacillales</taxon>
        <taxon>Paenibacillaceae</taxon>
        <taxon>Paenibacillus</taxon>
    </lineage>
</organism>
<accession>A0AAX3M0S6</accession>
<keyword evidence="1" id="KW-1133">Transmembrane helix</keyword>
<dbReference type="AlphaFoldDB" id="A0AAX3M0S6"/>
<proteinExistence type="predicted"/>
<dbReference type="KEGG" id="pka:PQ456_21850"/>
<dbReference type="RefSeq" id="WP_273614109.1">
    <property type="nucleotide sequence ID" value="NZ_CP117416.1"/>
</dbReference>
<evidence type="ECO:0000313" key="3">
    <source>
        <dbReference type="Proteomes" id="UP001220509"/>
    </source>
</evidence>
<feature type="transmembrane region" description="Helical" evidence="1">
    <location>
        <begin position="29"/>
        <end position="49"/>
    </location>
</feature>
<feature type="transmembrane region" description="Helical" evidence="1">
    <location>
        <begin position="61"/>
        <end position="82"/>
    </location>
</feature>
<name>A0AAX3M0S6_9BACL</name>
<evidence type="ECO:0000256" key="1">
    <source>
        <dbReference type="SAM" id="Phobius"/>
    </source>
</evidence>
<dbReference type="Pfam" id="PF20136">
    <property type="entry name" value="DUF6526"/>
    <property type="match status" value="1"/>
</dbReference>
<keyword evidence="1" id="KW-0812">Transmembrane</keyword>
<evidence type="ECO:0000313" key="2">
    <source>
        <dbReference type="EMBL" id="WCT55759.1"/>
    </source>
</evidence>
<sequence>MGTTFTVEKGCVIMATPPKKKSIRYDWPYHFVALPLLLVTFVLTVIYWVEAIRYDEHVLLSWLLLILMVCLFFAIPRIRVYATKTQDRIVRIEEQFRYFRLTGKELDPRLSKAQIIALRYASDAEFPALSERAANENLSSSDIENAITNWRADHMRI</sequence>
<reference evidence="2 3" key="1">
    <citation type="submission" date="2023-02" db="EMBL/GenBank/DDBJ databases">
        <title>Genome sequence of Paenibacillus kyungheensis KACC 18744.</title>
        <authorList>
            <person name="Kim S."/>
            <person name="Heo J."/>
            <person name="Kwon S.-W."/>
        </authorList>
    </citation>
    <scope>NUCLEOTIDE SEQUENCE [LARGE SCALE GENOMIC DNA]</scope>
    <source>
        <strain evidence="2 3">KACC 18744</strain>
    </source>
</reference>
<dbReference type="EMBL" id="CP117416">
    <property type="protein sequence ID" value="WCT55759.1"/>
    <property type="molecule type" value="Genomic_DNA"/>
</dbReference>